<dbReference type="SUPFAM" id="SSF52402">
    <property type="entry name" value="Adenine nucleotide alpha hydrolases-like"/>
    <property type="match status" value="1"/>
</dbReference>
<evidence type="ECO:0000256" key="1">
    <source>
        <dbReference type="ARBA" id="ARBA00005817"/>
    </source>
</evidence>
<dbReference type="PIRSF" id="PIRSF000089">
    <property type="entry name" value="Electra_flavoP_a"/>
    <property type="match status" value="1"/>
</dbReference>
<keyword evidence="6" id="KW-1185">Reference proteome</keyword>
<proteinExistence type="inferred from homology"/>
<dbReference type="RefSeq" id="WP_338606330.1">
    <property type="nucleotide sequence ID" value="NZ_AP028679.1"/>
</dbReference>
<keyword evidence="2" id="KW-0249">Electron transport</keyword>
<evidence type="ECO:0000256" key="3">
    <source>
        <dbReference type="PIRSR" id="PIRSR000089-1"/>
    </source>
</evidence>
<dbReference type="PANTHER" id="PTHR43153:SF1">
    <property type="entry name" value="ELECTRON TRANSFER FLAVOPROTEIN SUBUNIT ALPHA, MITOCHONDRIAL"/>
    <property type="match status" value="1"/>
</dbReference>
<reference evidence="6" key="1">
    <citation type="journal article" date="2023" name="Arch. Microbiol.">
        <title>Desulfoferula mesophilus gen. nov. sp. nov., a mesophilic sulfate-reducing bacterium isolated from a brackish lake sediment.</title>
        <authorList>
            <person name="Watanabe T."/>
            <person name="Yabe T."/>
            <person name="Tsuji J.M."/>
            <person name="Fukui M."/>
        </authorList>
    </citation>
    <scope>NUCLEOTIDE SEQUENCE [LARGE SCALE GENOMIC DNA]</scope>
    <source>
        <strain evidence="6">12FAK</strain>
    </source>
</reference>
<dbReference type="AlphaFoldDB" id="A0AAU9EBU8"/>
<gene>
    <name evidence="5" type="ORF">FAK_16920</name>
</gene>
<evidence type="ECO:0000313" key="6">
    <source>
        <dbReference type="Proteomes" id="UP001366166"/>
    </source>
</evidence>
<dbReference type="GO" id="GO:0050660">
    <property type="term" value="F:flavin adenine dinucleotide binding"/>
    <property type="evidence" value="ECO:0007669"/>
    <property type="project" value="InterPro"/>
</dbReference>
<dbReference type="KEGG" id="dmp:FAK_16920"/>
<evidence type="ECO:0000313" key="5">
    <source>
        <dbReference type="EMBL" id="BEQ14626.1"/>
    </source>
</evidence>
<evidence type="ECO:0000256" key="2">
    <source>
        <dbReference type="ARBA" id="ARBA00022982"/>
    </source>
</evidence>
<dbReference type="InterPro" id="IPR001308">
    <property type="entry name" value="ETF_a/FixB"/>
</dbReference>
<dbReference type="InterPro" id="IPR029035">
    <property type="entry name" value="DHS-like_NAD/FAD-binding_dom"/>
</dbReference>
<dbReference type="GO" id="GO:0009055">
    <property type="term" value="F:electron transfer activity"/>
    <property type="evidence" value="ECO:0007669"/>
    <property type="project" value="InterPro"/>
</dbReference>
<comment type="similarity">
    <text evidence="1">Belongs to the ETF alpha-subunit/FixB family.</text>
</comment>
<sequence length="337" mass="34561">MSAPGRVVAIAELGPEGLAPVTWEVLACTRRVAAALGLDAAALVVGQDVESLAQEMACRSGLPAWAVEVAGLHGFHGEAQRRALAQALPRLEARVVLGAHSTSGLDWAPALAAEMEAAYIPGVEGLREGGERLGFWRSAHFGKLREALAPATWPLVLTVQAGAFAADPPEEASPGAVEVLRLEALPCRTEVLALKEGAGADAGLGRAQVVVAAGRGVGKEENLGLLRRLAGLFSSASLAGSRPVCDLGWLGYGQQVGQTGATITPRLYIACGISGARQHAVGMQGSGFIVSINSDPQAAICNLADVCVVEDLSVFLPALLELAEPATAANHDPGQNG</sequence>
<feature type="domain" description="Electron transfer flavoprotein alpha/beta-subunit N-terminal" evidence="4">
    <location>
        <begin position="7"/>
        <end position="191"/>
    </location>
</feature>
<dbReference type="Gene3D" id="3.40.50.620">
    <property type="entry name" value="HUPs"/>
    <property type="match status" value="1"/>
</dbReference>
<feature type="binding site" evidence="3">
    <location>
        <begin position="241"/>
        <end position="242"/>
    </location>
    <ligand>
        <name>FAD</name>
        <dbReference type="ChEBI" id="CHEBI:57692"/>
    </ligand>
</feature>
<accession>A0AAU9EBU8</accession>
<keyword evidence="3" id="KW-0285">Flavoprotein</keyword>
<dbReference type="Pfam" id="PF00766">
    <property type="entry name" value="ETF_alpha"/>
    <property type="match status" value="1"/>
</dbReference>
<evidence type="ECO:0000259" key="4">
    <source>
        <dbReference type="SMART" id="SM00893"/>
    </source>
</evidence>
<dbReference type="InterPro" id="IPR014731">
    <property type="entry name" value="ETF_asu_C"/>
</dbReference>
<feature type="binding site" evidence="3">
    <location>
        <begin position="272"/>
        <end position="279"/>
    </location>
    <ligand>
        <name>FAD</name>
        <dbReference type="ChEBI" id="CHEBI:57692"/>
    </ligand>
</feature>
<dbReference type="InterPro" id="IPR014730">
    <property type="entry name" value="ETF_a/b_N"/>
</dbReference>
<feature type="binding site" evidence="3">
    <location>
        <position position="215"/>
    </location>
    <ligand>
        <name>FAD</name>
        <dbReference type="ChEBI" id="CHEBI:57692"/>
    </ligand>
</feature>
<keyword evidence="2" id="KW-0813">Transport</keyword>
<dbReference type="EMBL" id="AP028679">
    <property type="protein sequence ID" value="BEQ14626.1"/>
    <property type="molecule type" value="Genomic_DNA"/>
</dbReference>
<keyword evidence="3" id="KW-0274">FAD</keyword>
<dbReference type="PANTHER" id="PTHR43153">
    <property type="entry name" value="ELECTRON TRANSFER FLAVOPROTEIN ALPHA"/>
    <property type="match status" value="1"/>
</dbReference>
<dbReference type="SUPFAM" id="SSF52467">
    <property type="entry name" value="DHS-like NAD/FAD-binding domain"/>
    <property type="match status" value="1"/>
</dbReference>
<dbReference type="Proteomes" id="UP001366166">
    <property type="component" value="Chromosome"/>
</dbReference>
<name>A0AAU9EBU8_9BACT</name>
<dbReference type="SMART" id="SM00893">
    <property type="entry name" value="ETF"/>
    <property type="match status" value="1"/>
</dbReference>
<dbReference type="Pfam" id="PF01012">
    <property type="entry name" value="ETF"/>
    <property type="match status" value="1"/>
</dbReference>
<feature type="binding site" evidence="3">
    <location>
        <position position="293"/>
    </location>
    <ligand>
        <name>FAD</name>
        <dbReference type="ChEBI" id="CHEBI:57692"/>
    </ligand>
</feature>
<dbReference type="Gene3D" id="3.40.50.1220">
    <property type="entry name" value="TPP-binding domain"/>
    <property type="match status" value="1"/>
</dbReference>
<protein>
    <recommendedName>
        <fullName evidence="4">Electron transfer flavoprotein alpha/beta-subunit N-terminal domain-containing protein</fullName>
    </recommendedName>
</protein>
<organism evidence="5 6">
    <name type="scientific">Desulfoferula mesophila</name>
    <dbReference type="NCBI Taxonomy" id="3058419"/>
    <lineage>
        <taxon>Bacteria</taxon>
        <taxon>Pseudomonadati</taxon>
        <taxon>Thermodesulfobacteriota</taxon>
        <taxon>Desulfarculia</taxon>
        <taxon>Desulfarculales</taxon>
        <taxon>Desulfarculaceae</taxon>
        <taxon>Desulfoferula</taxon>
    </lineage>
</organism>
<feature type="binding site" evidence="3">
    <location>
        <begin position="255"/>
        <end position="259"/>
    </location>
    <ligand>
        <name>FAD</name>
        <dbReference type="ChEBI" id="CHEBI:57692"/>
    </ligand>
</feature>
<comment type="cofactor">
    <cofactor evidence="3">
        <name>FAD</name>
        <dbReference type="ChEBI" id="CHEBI:57692"/>
    </cofactor>
    <text evidence="3">Binds 1 FAD per dimer.</text>
</comment>
<dbReference type="GO" id="GO:0033539">
    <property type="term" value="P:fatty acid beta-oxidation using acyl-CoA dehydrogenase"/>
    <property type="evidence" value="ECO:0007669"/>
    <property type="project" value="TreeGrafter"/>
</dbReference>
<dbReference type="InterPro" id="IPR014729">
    <property type="entry name" value="Rossmann-like_a/b/a_fold"/>
</dbReference>